<gene>
    <name evidence="2" type="ORF">COA96_15090</name>
</gene>
<sequence>MSHVLRSLFRTYSRLLIFAGGLLIGIQVPSFIDQYQKRVDAHFQEVSINISGFQSTANLLFNGDIDALVAYYRNSDDVVFEQDAQSIKIIVDRFNRISGEQAALNKNIVFAALHVVFSADQEFFDETVSDYSYTVPLNGIAVQWGLSIAVLLTVAIDLGLFGCVKCVSMLGRRRRKNPMKLGA</sequence>
<evidence type="ECO:0000256" key="1">
    <source>
        <dbReference type="SAM" id="Phobius"/>
    </source>
</evidence>
<feature type="transmembrane region" description="Helical" evidence="1">
    <location>
        <begin position="12"/>
        <end position="32"/>
    </location>
</feature>
<accession>A0A2A5ASP7</accession>
<dbReference type="InterPro" id="IPR022584">
    <property type="entry name" value="DUF2937"/>
</dbReference>
<feature type="transmembrane region" description="Helical" evidence="1">
    <location>
        <begin position="144"/>
        <end position="170"/>
    </location>
</feature>
<comment type="caution">
    <text evidence="2">The sequence shown here is derived from an EMBL/GenBank/DDBJ whole genome shotgun (WGS) entry which is preliminary data.</text>
</comment>
<keyword evidence="1" id="KW-0472">Membrane</keyword>
<keyword evidence="1" id="KW-0812">Transmembrane</keyword>
<keyword evidence="1" id="KW-1133">Transmembrane helix</keyword>
<reference evidence="3" key="1">
    <citation type="submission" date="2017-08" db="EMBL/GenBank/DDBJ databases">
        <title>A dynamic microbial community with high functional redundancy inhabits the cold, oxic subseafloor aquifer.</title>
        <authorList>
            <person name="Tully B.J."/>
            <person name="Wheat C.G."/>
            <person name="Glazer B.T."/>
            <person name="Huber J.A."/>
        </authorList>
    </citation>
    <scope>NUCLEOTIDE SEQUENCE [LARGE SCALE GENOMIC DNA]</scope>
</reference>
<evidence type="ECO:0000313" key="2">
    <source>
        <dbReference type="EMBL" id="PCJ21876.1"/>
    </source>
</evidence>
<evidence type="ECO:0008006" key="4">
    <source>
        <dbReference type="Google" id="ProtNLM"/>
    </source>
</evidence>
<evidence type="ECO:0000313" key="3">
    <source>
        <dbReference type="Proteomes" id="UP000218327"/>
    </source>
</evidence>
<organism evidence="2 3">
    <name type="scientific">SAR86 cluster bacterium</name>
    <dbReference type="NCBI Taxonomy" id="2030880"/>
    <lineage>
        <taxon>Bacteria</taxon>
        <taxon>Pseudomonadati</taxon>
        <taxon>Pseudomonadota</taxon>
        <taxon>Gammaproteobacteria</taxon>
        <taxon>SAR86 cluster</taxon>
    </lineage>
</organism>
<dbReference type="AlphaFoldDB" id="A0A2A5ASP7"/>
<proteinExistence type="predicted"/>
<protein>
    <recommendedName>
        <fullName evidence="4">DUF2937 domain-containing protein</fullName>
    </recommendedName>
</protein>
<name>A0A2A5ASP7_9GAMM</name>
<dbReference type="EMBL" id="NVVJ01000069">
    <property type="protein sequence ID" value="PCJ21876.1"/>
    <property type="molecule type" value="Genomic_DNA"/>
</dbReference>
<dbReference type="Proteomes" id="UP000218327">
    <property type="component" value="Unassembled WGS sequence"/>
</dbReference>
<dbReference type="Pfam" id="PF11157">
    <property type="entry name" value="DUF2937"/>
    <property type="match status" value="1"/>
</dbReference>